<dbReference type="AlphaFoldDB" id="A0A7L2D3V7"/>
<evidence type="ECO:0000256" key="12">
    <source>
        <dbReference type="ARBA" id="ARBA00023198"/>
    </source>
</evidence>
<keyword evidence="10" id="KW-0797">Tissue remodeling</keyword>
<comment type="subcellular location">
    <subcellularLocation>
        <location evidence="1">Secreted</location>
    </subcellularLocation>
</comment>
<dbReference type="InterPro" id="IPR009079">
    <property type="entry name" value="4_helix_cytokine-like_core"/>
</dbReference>
<keyword evidence="9" id="KW-0051">Antiviral defense</keyword>
<feature type="chain" id="PRO_5029839694" description="Interleukin-23 subunit alpha" evidence="16">
    <location>
        <begin position="24"/>
        <end position="207"/>
    </location>
</feature>
<dbReference type="GO" id="GO:0005125">
    <property type="term" value="F:cytokine activity"/>
    <property type="evidence" value="ECO:0007669"/>
    <property type="project" value="UniProtKB-KW"/>
</dbReference>
<proteinExistence type="inferred from homology"/>
<keyword evidence="7 16" id="KW-0732">Signal</keyword>
<dbReference type="EMBL" id="VWYD01015508">
    <property type="protein sequence ID" value="NXQ44284.1"/>
    <property type="molecule type" value="Genomic_DNA"/>
</dbReference>
<dbReference type="GO" id="GO:0051607">
    <property type="term" value="P:defense response to virus"/>
    <property type="evidence" value="ECO:0007669"/>
    <property type="project" value="UniProtKB-KW"/>
</dbReference>
<dbReference type="GO" id="GO:0006954">
    <property type="term" value="P:inflammatory response"/>
    <property type="evidence" value="ECO:0007669"/>
    <property type="project" value="UniProtKB-KW"/>
</dbReference>
<evidence type="ECO:0000256" key="15">
    <source>
        <dbReference type="ARBA" id="ARBA00046461"/>
    </source>
</evidence>
<evidence type="ECO:0000256" key="2">
    <source>
        <dbReference type="ARBA" id="ARBA00007432"/>
    </source>
</evidence>
<keyword evidence="12" id="KW-0395">Inflammatory response</keyword>
<comment type="similarity">
    <text evidence="2">Belongs to the IL-6 superfamily.</text>
</comment>
<reference evidence="17 18" key="1">
    <citation type="submission" date="2019-09" db="EMBL/GenBank/DDBJ databases">
        <title>Bird 10,000 Genomes (B10K) Project - Family phase.</title>
        <authorList>
            <person name="Zhang G."/>
        </authorList>
    </citation>
    <scope>NUCLEOTIDE SEQUENCE [LARGE SCALE GENOMIC DNA]</scope>
    <source>
        <strain evidence="17">B10K-DU-001-17</strain>
        <tissue evidence="17">Muscle</tissue>
    </source>
</reference>
<organism evidence="17 18">
    <name type="scientific">Catharus fuscescens</name>
    <name type="common">Veery</name>
    <name type="synonym">Turdus fuscescens</name>
    <dbReference type="NCBI Taxonomy" id="159581"/>
    <lineage>
        <taxon>Eukaryota</taxon>
        <taxon>Metazoa</taxon>
        <taxon>Chordata</taxon>
        <taxon>Craniata</taxon>
        <taxon>Vertebrata</taxon>
        <taxon>Euteleostomi</taxon>
        <taxon>Archelosauria</taxon>
        <taxon>Archosauria</taxon>
        <taxon>Dinosauria</taxon>
        <taxon>Saurischia</taxon>
        <taxon>Theropoda</taxon>
        <taxon>Coelurosauria</taxon>
        <taxon>Aves</taxon>
        <taxon>Neognathae</taxon>
        <taxon>Neoaves</taxon>
        <taxon>Telluraves</taxon>
        <taxon>Australaves</taxon>
        <taxon>Passeriformes</taxon>
        <taxon>Turdidae</taxon>
        <taxon>Catharus</taxon>
    </lineage>
</organism>
<evidence type="ECO:0000256" key="9">
    <source>
        <dbReference type="ARBA" id="ARBA00023118"/>
    </source>
</evidence>
<comment type="subunit">
    <text evidence="15">Heterodimer with IL12B; disulfide-linked. The heterodimer is known as interleukin IL-23. Interacts with IL23R; this interaction enables recruitment of IL12RB1.</text>
</comment>
<dbReference type="SUPFAM" id="SSF47266">
    <property type="entry name" value="4-helical cytokines"/>
    <property type="match status" value="1"/>
</dbReference>
<protein>
    <recommendedName>
        <fullName evidence="3">Interleukin-23 subunit alpha</fullName>
    </recommendedName>
    <alternativeName>
        <fullName evidence="13">Interleukin-23 subunit p19</fullName>
    </alternativeName>
</protein>
<evidence type="ECO:0000313" key="18">
    <source>
        <dbReference type="Proteomes" id="UP000519684"/>
    </source>
</evidence>
<dbReference type="GO" id="GO:0005615">
    <property type="term" value="C:extracellular space"/>
    <property type="evidence" value="ECO:0007669"/>
    <property type="project" value="UniProtKB-KW"/>
</dbReference>
<dbReference type="PANTHER" id="PTHR15947:SF0">
    <property type="entry name" value="INTERLEUKIN-23 SUBUNIT ALPHA"/>
    <property type="match status" value="1"/>
</dbReference>
<name>A0A7L2D3V7_CATFU</name>
<dbReference type="GO" id="GO:0048771">
    <property type="term" value="P:tissue remodeling"/>
    <property type="evidence" value="ECO:0007669"/>
    <property type="project" value="UniProtKB-KW"/>
</dbReference>
<keyword evidence="11" id="KW-1015">Disulfide bond</keyword>
<comment type="caution">
    <text evidence="17">The sequence shown here is derived from an EMBL/GenBank/DDBJ whole genome shotgun (WGS) entry which is preliminary data.</text>
</comment>
<dbReference type="InterPro" id="IPR010831">
    <property type="entry name" value="IL-23_alpha"/>
</dbReference>
<evidence type="ECO:0000256" key="10">
    <source>
        <dbReference type="ARBA" id="ARBA00023148"/>
    </source>
</evidence>
<evidence type="ECO:0000256" key="4">
    <source>
        <dbReference type="ARBA" id="ARBA00022514"/>
    </source>
</evidence>
<evidence type="ECO:0000256" key="8">
    <source>
        <dbReference type="ARBA" id="ARBA00022859"/>
    </source>
</evidence>
<evidence type="ECO:0000256" key="11">
    <source>
        <dbReference type="ARBA" id="ARBA00023157"/>
    </source>
</evidence>
<evidence type="ECO:0000256" key="5">
    <source>
        <dbReference type="ARBA" id="ARBA00022525"/>
    </source>
</evidence>
<feature type="non-terminal residue" evidence="17">
    <location>
        <position position="1"/>
    </location>
</feature>
<evidence type="ECO:0000313" key="17">
    <source>
        <dbReference type="EMBL" id="NXQ44284.1"/>
    </source>
</evidence>
<keyword evidence="18" id="KW-1185">Reference proteome</keyword>
<evidence type="ECO:0000256" key="6">
    <source>
        <dbReference type="ARBA" id="ARBA00022588"/>
    </source>
</evidence>
<feature type="non-terminal residue" evidence="17">
    <location>
        <position position="207"/>
    </location>
</feature>
<sequence length="207" mass="23536">MAPLRRLCLCVLLALLLPPPAAPAPAPVPLHRPDWAACRILSRELSRLLATVKEPHSALEGMQLLDEDSQNWPPRIRCSDSCDPLTLETNHTRCLHRIRQALQHYRDLLGSDIFRDQPQPQLETTMEQLLRHVQVRTRGLEGAQVQHTGALQPPLTALSPQEGHGHHPRVPIKVWDLWAQPYQRHQALKRLRSFAAVMGRVFNHSAR</sequence>
<keyword evidence="5" id="KW-0964">Secreted</keyword>
<comment type="function">
    <text evidence="14">Associates with IL12B to form the pro-inflammatory cytokine IL-23 that plays different roles in innate and adaptive immunity. Released by antigen-presenting cells such as dendritic cells or macrophages, binds to a heterodimeric receptor complex composed of IL12RB1 and IL23R to activate JAK2 and TYK2 which then phosphorylate the receptor to form a docking site leading to the phosphorylation of STAT3 and STAT4. This process leads to activation of several pathways including p38 MAPK or NF-kappa-B and promotes the production of pro-inflammatory cytokines such as interleukin-17A/IL17A. In turn, participates in the early and effective intracellular bacterial clearance. Promotes the expansion and survival of T-helper 17 cells, a CD4-positive helper T-cell subset that produces IL-17, as well as other IL-17-producing cells.</text>
</comment>
<dbReference type="Pfam" id="PF16649">
    <property type="entry name" value="IL23"/>
    <property type="match status" value="1"/>
</dbReference>
<dbReference type="GO" id="GO:0045087">
    <property type="term" value="P:innate immune response"/>
    <property type="evidence" value="ECO:0007669"/>
    <property type="project" value="UniProtKB-KW"/>
</dbReference>
<evidence type="ECO:0000256" key="16">
    <source>
        <dbReference type="SAM" id="SignalP"/>
    </source>
</evidence>
<gene>
    <name evidence="17" type="primary">Il23a</name>
    <name evidence="17" type="ORF">CATFUS_R14981</name>
</gene>
<evidence type="ECO:0000256" key="1">
    <source>
        <dbReference type="ARBA" id="ARBA00004613"/>
    </source>
</evidence>
<keyword evidence="8" id="KW-0391">Immunity</keyword>
<keyword evidence="6" id="KW-0399">Innate immunity</keyword>
<dbReference type="PANTHER" id="PTHR15947">
    <property type="entry name" value="SGRF"/>
    <property type="match status" value="1"/>
</dbReference>
<feature type="signal peptide" evidence="16">
    <location>
        <begin position="1"/>
        <end position="23"/>
    </location>
</feature>
<evidence type="ECO:0000256" key="7">
    <source>
        <dbReference type="ARBA" id="ARBA00022729"/>
    </source>
</evidence>
<evidence type="ECO:0000256" key="14">
    <source>
        <dbReference type="ARBA" id="ARBA00045298"/>
    </source>
</evidence>
<evidence type="ECO:0000256" key="13">
    <source>
        <dbReference type="ARBA" id="ARBA00030230"/>
    </source>
</evidence>
<dbReference type="Gene3D" id="1.20.1250.10">
    <property type="match status" value="1"/>
</dbReference>
<keyword evidence="4" id="KW-0202">Cytokine</keyword>
<evidence type="ECO:0000256" key="3">
    <source>
        <dbReference type="ARBA" id="ARBA00015012"/>
    </source>
</evidence>
<accession>A0A7L2D3V7</accession>
<dbReference type="Proteomes" id="UP000519684">
    <property type="component" value="Unassembled WGS sequence"/>
</dbReference>